<accession>A0A381YAV1</accession>
<protein>
    <recommendedName>
        <fullName evidence="5">Tryptophan synthase beta chain-like PALP domain-containing protein</fullName>
    </recommendedName>
</protein>
<dbReference type="EMBL" id="UINC01017785">
    <property type="protein sequence ID" value="SVA74125.1"/>
    <property type="molecule type" value="Genomic_DNA"/>
</dbReference>
<evidence type="ECO:0000256" key="1">
    <source>
        <dbReference type="ARBA" id="ARBA00001933"/>
    </source>
</evidence>
<dbReference type="GO" id="GO:0070179">
    <property type="term" value="P:D-serine biosynthetic process"/>
    <property type="evidence" value="ECO:0007669"/>
    <property type="project" value="TreeGrafter"/>
</dbReference>
<dbReference type="Pfam" id="PF00291">
    <property type="entry name" value="PALP"/>
    <property type="match status" value="1"/>
</dbReference>
<keyword evidence="3" id="KW-0663">Pyridoxal phosphate</keyword>
<comment type="similarity">
    <text evidence="2">Belongs to the serine/threonine dehydratase family.</text>
</comment>
<dbReference type="PANTHER" id="PTHR43050:SF1">
    <property type="entry name" value="SERINE RACEMASE"/>
    <property type="match status" value="1"/>
</dbReference>
<comment type="cofactor">
    <cofactor evidence="1">
        <name>pyridoxal 5'-phosphate</name>
        <dbReference type="ChEBI" id="CHEBI:597326"/>
    </cofactor>
</comment>
<gene>
    <name evidence="6" type="ORF">METZ01_LOCUS126979</name>
</gene>
<dbReference type="GO" id="GO:0003941">
    <property type="term" value="F:L-serine ammonia-lyase activity"/>
    <property type="evidence" value="ECO:0007669"/>
    <property type="project" value="TreeGrafter"/>
</dbReference>
<name>A0A381YAV1_9ZZZZ</name>
<evidence type="ECO:0000313" key="6">
    <source>
        <dbReference type="EMBL" id="SVA74125.1"/>
    </source>
</evidence>
<dbReference type="SUPFAM" id="SSF53686">
    <property type="entry name" value="Tryptophan synthase beta subunit-like PLP-dependent enzymes"/>
    <property type="match status" value="1"/>
</dbReference>
<evidence type="ECO:0000256" key="4">
    <source>
        <dbReference type="ARBA" id="ARBA00023239"/>
    </source>
</evidence>
<dbReference type="GO" id="GO:0000287">
    <property type="term" value="F:magnesium ion binding"/>
    <property type="evidence" value="ECO:0007669"/>
    <property type="project" value="TreeGrafter"/>
</dbReference>
<feature type="domain" description="Tryptophan synthase beta chain-like PALP" evidence="5">
    <location>
        <begin position="33"/>
        <end position="316"/>
    </location>
</feature>
<dbReference type="GO" id="GO:0005524">
    <property type="term" value="F:ATP binding"/>
    <property type="evidence" value="ECO:0007669"/>
    <property type="project" value="TreeGrafter"/>
</dbReference>
<evidence type="ECO:0000259" key="5">
    <source>
        <dbReference type="Pfam" id="PF00291"/>
    </source>
</evidence>
<sequence length="329" mass="34825">MASATLLVMKLDQPVPKFADVLAAQERIRGKALKTPVLSGTALDQVVQAEIFLKCENLQRAGAFKFRGAWNAMVQLTPEEQSRGVIAYSSGNHAQAVALCGKLLGTKITIVMPDDAPQTKKTATEQYGAHIVPYNPKQTRREEVAAKLIDQHGFILIPPFDHPQIVAGQGTAALELFDLVGILDTLLVPCGGGGLLAGSALSAAMRSPHCQVIGVEPELADDAARSFRSGRLHRVVNPPTIADGARTESLGQIPFDLIRRLVADIVTVPEQAIVDAVRYAFFDLKLVVEPSGALGIAALLSGAKSATGRVGILISGGNIDPQVMTACLD</sequence>
<reference evidence="6" key="1">
    <citation type="submission" date="2018-05" db="EMBL/GenBank/DDBJ databases">
        <authorList>
            <person name="Lanie J.A."/>
            <person name="Ng W.-L."/>
            <person name="Kazmierczak K.M."/>
            <person name="Andrzejewski T.M."/>
            <person name="Davidsen T.M."/>
            <person name="Wayne K.J."/>
            <person name="Tettelin H."/>
            <person name="Glass J.I."/>
            <person name="Rusch D."/>
            <person name="Podicherti R."/>
            <person name="Tsui H.-C.T."/>
            <person name="Winkler M.E."/>
        </authorList>
    </citation>
    <scope>NUCLEOTIDE SEQUENCE</scope>
</reference>
<dbReference type="AlphaFoldDB" id="A0A381YAV1"/>
<evidence type="ECO:0000256" key="2">
    <source>
        <dbReference type="ARBA" id="ARBA00010869"/>
    </source>
</evidence>
<dbReference type="InterPro" id="IPR001926">
    <property type="entry name" value="TrpB-like_PALP"/>
</dbReference>
<dbReference type="FunFam" id="3.40.50.1100:FF:000005">
    <property type="entry name" value="Threonine dehydratase catabolic"/>
    <property type="match status" value="1"/>
</dbReference>
<proteinExistence type="inferred from homology"/>
<evidence type="ECO:0000256" key="3">
    <source>
        <dbReference type="ARBA" id="ARBA00022898"/>
    </source>
</evidence>
<dbReference type="PANTHER" id="PTHR43050">
    <property type="entry name" value="SERINE / THREONINE RACEMASE FAMILY MEMBER"/>
    <property type="match status" value="1"/>
</dbReference>
<dbReference type="FunFam" id="3.40.50.1100:FF:000007">
    <property type="entry name" value="L-threonine dehydratase catabolic TdcB"/>
    <property type="match status" value="1"/>
</dbReference>
<dbReference type="GO" id="GO:0030170">
    <property type="term" value="F:pyridoxal phosphate binding"/>
    <property type="evidence" value="ECO:0007669"/>
    <property type="project" value="TreeGrafter"/>
</dbReference>
<dbReference type="GO" id="GO:0018114">
    <property type="term" value="F:threonine racemase activity"/>
    <property type="evidence" value="ECO:0007669"/>
    <property type="project" value="TreeGrafter"/>
</dbReference>
<dbReference type="GO" id="GO:0030378">
    <property type="term" value="F:serine racemase activity"/>
    <property type="evidence" value="ECO:0007669"/>
    <property type="project" value="TreeGrafter"/>
</dbReference>
<dbReference type="Gene3D" id="3.40.50.1100">
    <property type="match status" value="2"/>
</dbReference>
<dbReference type="InterPro" id="IPR036052">
    <property type="entry name" value="TrpB-like_PALP_sf"/>
</dbReference>
<organism evidence="6">
    <name type="scientific">marine metagenome</name>
    <dbReference type="NCBI Taxonomy" id="408172"/>
    <lineage>
        <taxon>unclassified sequences</taxon>
        <taxon>metagenomes</taxon>
        <taxon>ecological metagenomes</taxon>
    </lineage>
</organism>
<keyword evidence="4" id="KW-0456">Lyase</keyword>
<dbReference type="CDD" id="cd01562">
    <property type="entry name" value="Thr-dehyd"/>
    <property type="match status" value="1"/>
</dbReference>